<dbReference type="FunFam" id="3.30.160.60:FF:001102">
    <property type="entry name" value="Transcription factor IIIA"/>
    <property type="match status" value="1"/>
</dbReference>
<dbReference type="PROSITE" id="PS50157">
    <property type="entry name" value="ZINC_FINGER_C2H2_2"/>
    <property type="match status" value="8"/>
</dbReference>
<dbReference type="InterPro" id="IPR013087">
    <property type="entry name" value="Znf_C2H2_type"/>
</dbReference>
<evidence type="ECO:0000256" key="2">
    <source>
        <dbReference type="ARBA" id="ARBA00022723"/>
    </source>
</evidence>
<dbReference type="Proteomes" id="UP001209878">
    <property type="component" value="Unassembled WGS sequence"/>
</dbReference>
<dbReference type="Pfam" id="PF00096">
    <property type="entry name" value="zf-C2H2"/>
    <property type="match status" value="4"/>
</dbReference>
<dbReference type="AlphaFoldDB" id="A0AAD9KRY1"/>
<evidence type="ECO:0000256" key="4">
    <source>
        <dbReference type="ARBA" id="ARBA00022771"/>
    </source>
</evidence>
<feature type="domain" description="C2H2-type" evidence="9">
    <location>
        <begin position="70"/>
        <end position="100"/>
    </location>
</feature>
<dbReference type="GO" id="GO:0005634">
    <property type="term" value="C:nucleus"/>
    <property type="evidence" value="ECO:0007669"/>
    <property type="project" value="UniProtKB-SubCell"/>
</dbReference>
<evidence type="ECO:0000256" key="1">
    <source>
        <dbReference type="ARBA" id="ARBA00004123"/>
    </source>
</evidence>
<keyword evidence="4 8" id="KW-0863">Zinc-finger</keyword>
<gene>
    <name evidence="10" type="ORF">NP493_675g00021</name>
</gene>
<organism evidence="10 11">
    <name type="scientific">Ridgeia piscesae</name>
    <name type="common">Tubeworm</name>
    <dbReference type="NCBI Taxonomy" id="27915"/>
    <lineage>
        <taxon>Eukaryota</taxon>
        <taxon>Metazoa</taxon>
        <taxon>Spiralia</taxon>
        <taxon>Lophotrochozoa</taxon>
        <taxon>Annelida</taxon>
        <taxon>Polychaeta</taxon>
        <taxon>Sedentaria</taxon>
        <taxon>Canalipalpata</taxon>
        <taxon>Sabellida</taxon>
        <taxon>Siboglinidae</taxon>
        <taxon>Ridgeia</taxon>
    </lineage>
</organism>
<feature type="domain" description="C2H2-type" evidence="9">
    <location>
        <begin position="36"/>
        <end position="66"/>
    </location>
</feature>
<protein>
    <recommendedName>
        <fullName evidence="9">C2H2-type domain-containing protein</fullName>
    </recommendedName>
</protein>
<accession>A0AAD9KRY1</accession>
<evidence type="ECO:0000256" key="5">
    <source>
        <dbReference type="ARBA" id="ARBA00022833"/>
    </source>
</evidence>
<proteinExistence type="predicted"/>
<feature type="domain" description="C2H2-type" evidence="9">
    <location>
        <begin position="158"/>
        <end position="183"/>
    </location>
</feature>
<keyword evidence="11" id="KW-1185">Reference proteome</keyword>
<comment type="caution">
    <text evidence="10">The sequence shown here is derived from an EMBL/GenBank/DDBJ whole genome shotgun (WGS) entry which is preliminary data.</text>
</comment>
<reference evidence="10" key="1">
    <citation type="journal article" date="2023" name="Mol. Biol. Evol.">
        <title>Third-Generation Sequencing Reveals the Adaptive Role of the Epigenome in Three Deep-Sea Polychaetes.</title>
        <authorList>
            <person name="Perez M."/>
            <person name="Aroh O."/>
            <person name="Sun Y."/>
            <person name="Lan Y."/>
            <person name="Juniper S.K."/>
            <person name="Young C.R."/>
            <person name="Angers B."/>
            <person name="Qian P.Y."/>
        </authorList>
    </citation>
    <scope>NUCLEOTIDE SEQUENCE</scope>
    <source>
        <strain evidence="10">R07B-5</strain>
    </source>
</reference>
<dbReference type="Pfam" id="PF22110">
    <property type="entry name" value="TFIIIA_zf-C2H2"/>
    <property type="match status" value="1"/>
</dbReference>
<dbReference type="PANTHER" id="PTHR46179:SF20">
    <property type="entry name" value="TRANSCRIPTION FACTOR 3A PROTEIN-RELATED"/>
    <property type="match status" value="1"/>
</dbReference>
<evidence type="ECO:0000313" key="10">
    <source>
        <dbReference type="EMBL" id="KAK2176207.1"/>
    </source>
</evidence>
<feature type="domain" description="C2H2-type" evidence="9">
    <location>
        <begin position="246"/>
        <end position="275"/>
    </location>
</feature>
<dbReference type="GO" id="GO:0003723">
    <property type="term" value="F:RNA binding"/>
    <property type="evidence" value="ECO:0007669"/>
    <property type="project" value="UniProtKB-KW"/>
</dbReference>
<dbReference type="FunFam" id="3.30.160.60:FF:002343">
    <property type="entry name" value="Zinc finger protein 33A"/>
    <property type="match status" value="1"/>
</dbReference>
<evidence type="ECO:0000313" key="11">
    <source>
        <dbReference type="Proteomes" id="UP001209878"/>
    </source>
</evidence>
<dbReference type="InterPro" id="IPR051061">
    <property type="entry name" value="Zinc_finger_trans_reg"/>
</dbReference>
<dbReference type="PANTHER" id="PTHR46179">
    <property type="entry name" value="ZINC FINGER PROTEIN"/>
    <property type="match status" value="1"/>
</dbReference>
<keyword evidence="7" id="KW-0539">Nucleus</keyword>
<dbReference type="SMART" id="SM00355">
    <property type="entry name" value="ZnF_C2H2"/>
    <property type="match status" value="9"/>
</dbReference>
<feature type="domain" description="C2H2-type" evidence="9">
    <location>
        <begin position="131"/>
        <end position="160"/>
    </location>
</feature>
<evidence type="ECO:0000256" key="8">
    <source>
        <dbReference type="PROSITE-ProRule" id="PRU00042"/>
    </source>
</evidence>
<evidence type="ECO:0000256" key="3">
    <source>
        <dbReference type="ARBA" id="ARBA00022737"/>
    </source>
</evidence>
<comment type="subcellular location">
    <subcellularLocation>
        <location evidence="1">Nucleus</location>
    </subcellularLocation>
</comment>
<keyword evidence="5" id="KW-0862">Zinc</keyword>
<dbReference type="EMBL" id="JAODUO010000675">
    <property type="protein sequence ID" value="KAK2176207.1"/>
    <property type="molecule type" value="Genomic_DNA"/>
</dbReference>
<keyword evidence="6" id="KW-0694">RNA-binding</keyword>
<feature type="domain" description="C2H2-type" evidence="9">
    <location>
        <begin position="187"/>
        <end position="214"/>
    </location>
</feature>
<dbReference type="GO" id="GO:0008270">
    <property type="term" value="F:zinc ion binding"/>
    <property type="evidence" value="ECO:0007669"/>
    <property type="project" value="UniProtKB-KW"/>
</dbReference>
<evidence type="ECO:0000256" key="6">
    <source>
        <dbReference type="ARBA" id="ARBA00022884"/>
    </source>
</evidence>
<name>A0AAD9KRY1_RIDPI</name>
<sequence length="335" mass="38517">MAKNVYICAVHDCRKVFSKPSRLVQHARTHTGERPYVCPVSGCGHSYARSAHLKRHNDTCHGTKASQPKLACPVAGCTQEFVSKDNLKKHMKRLHEEPDKYKCGHEGCSQVFHKHHQLRAHEYEHSGLLPYQCSHDGCRQRFAQKSHLERHQKIHQGYKCSHVGCNGVFTKWSLLRKHKATVHRPVFTCSTCQQQFLKQSLLMEHRAVHTPEQRAFRCPWDACQHTYLHLRNLNAHIVSYHEGGRFPCQLEHCRKTFATNQKLLQHMKLHNEETEGPKRKRKPQRKRSLAAKLANLVGDEPHIPPSDRLSCSELDQSVCRTAVDALELNLPTDAV</sequence>
<evidence type="ECO:0000259" key="9">
    <source>
        <dbReference type="PROSITE" id="PS50157"/>
    </source>
</evidence>
<keyword evidence="2" id="KW-0479">Metal-binding</keyword>
<feature type="domain" description="C2H2-type" evidence="9">
    <location>
        <begin position="6"/>
        <end position="35"/>
    </location>
</feature>
<dbReference type="InterPro" id="IPR054599">
    <property type="entry name" value="TFIIIA_Zfn-C2H2"/>
</dbReference>
<feature type="domain" description="C2H2-type" evidence="9">
    <location>
        <begin position="101"/>
        <end position="130"/>
    </location>
</feature>
<evidence type="ECO:0000256" key="7">
    <source>
        <dbReference type="ARBA" id="ARBA00023242"/>
    </source>
</evidence>
<dbReference type="InterPro" id="IPR036236">
    <property type="entry name" value="Znf_C2H2_sf"/>
</dbReference>
<dbReference type="Gene3D" id="3.30.160.60">
    <property type="entry name" value="Classic Zinc Finger"/>
    <property type="match status" value="7"/>
</dbReference>
<keyword evidence="3" id="KW-0677">Repeat</keyword>
<dbReference type="SUPFAM" id="SSF57667">
    <property type="entry name" value="beta-beta-alpha zinc fingers"/>
    <property type="match status" value="5"/>
</dbReference>
<dbReference type="PROSITE" id="PS00028">
    <property type="entry name" value="ZINC_FINGER_C2H2_1"/>
    <property type="match status" value="9"/>
</dbReference>